<evidence type="ECO:0000256" key="1">
    <source>
        <dbReference type="ARBA" id="ARBA00022500"/>
    </source>
</evidence>
<dbReference type="Proteomes" id="UP000662904">
    <property type="component" value="Chromosome"/>
</dbReference>
<proteinExistence type="predicted"/>
<dbReference type="CDD" id="cd17909">
    <property type="entry name" value="CheC_ClassI"/>
    <property type="match status" value="1"/>
</dbReference>
<dbReference type="Pfam" id="PF04509">
    <property type="entry name" value="CheC"/>
    <property type="match status" value="2"/>
</dbReference>
<dbReference type="Gene3D" id="3.40.1550.10">
    <property type="entry name" value="CheC-like"/>
    <property type="match status" value="1"/>
</dbReference>
<dbReference type="InterPro" id="IPR007597">
    <property type="entry name" value="CheC"/>
</dbReference>
<keyword evidence="5" id="KW-1185">Reference proteome</keyword>
<reference evidence="4" key="1">
    <citation type="submission" date="2020-07" db="EMBL/GenBank/DDBJ databases">
        <title>Koleobacter methoxysyntrophicus gen. nov., sp. nov., a novel anaerobic bacterium isolated from deep subsurface oil field and proposal of Koleobacterales ord. nov. in the phylum Firmicutes.</title>
        <authorList>
            <person name="Sakamoto S."/>
            <person name="Tamaki H."/>
        </authorList>
    </citation>
    <scope>NUCLEOTIDE SEQUENCE</scope>
    <source>
        <strain evidence="4">NRmbB1</strain>
    </source>
</reference>
<feature type="domain" description="CheC-like protein" evidence="3">
    <location>
        <begin position="110"/>
        <end position="145"/>
    </location>
</feature>
<name>A0A8A0RQV6_9FIRM</name>
<evidence type="ECO:0000313" key="4">
    <source>
        <dbReference type="EMBL" id="QSQ09909.1"/>
    </source>
</evidence>
<dbReference type="KEGG" id="kme:H0A61_02290"/>
<dbReference type="PANTHER" id="PTHR43693">
    <property type="entry name" value="PROTEIN PHOSPHATASE CHEZ"/>
    <property type="match status" value="1"/>
</dbReference>
<dbReference type="EC" id="3.-.-.-" evidence="4"/>
<accession>A0A8A0RQV6</accession>
<dbReference type="SUPFAM" id="SSF103039">
    <property type="entry name" value="CheC-like"/>
    <property type="match status" value="1"/>
</dbReference>
<dbReference type="InterPro" id="IPR050992">
    <property type="entry name" value="CheZ_family_phosphatases"/>
</dbReference>
<gene>
    <name evidence="4" type="primary">cheC</name>
    <name evidence="4" type="ORF">H0A61_02290</name>
</gene>
<dbReference type="AlphaFoldDB" id="A0A8A0RQV6"/>
<dbReference type="RefSeq" id="WP_206707241.1">
    <property type="nucleotide sequence ID" value="NZ_CP059066.1"/>
</dbReference>
<protein>
    <submittedName>
        <fullName evidence="4">CheY-P phosphatase CheC</fullName>
        <ecNumber evidence="4">3.-.-.-</ecNumber>
    </submittedName>
</protein>
<evidence type="ECO:0000313" key="5">
    <source>
        <dbReference type="Proteomes" id="UP000662904"/>
    </source>
</evidence>
<evidence type="ECO:0000256" key="2">
    <source>
        <dbReference type="ARBA" id="ARBA00022801"/>
    </source>
</evidence>
<dbReference type="InterPro" id="IPR028976">
    <property type="entry name" value="CheC-like_sf"/>
</dbReference>
<dbReference type="EMBL" id="CP059066">
    <property type="protein sequence ID" value="QSQ09909.1"/>
    <property type="molecule type" value="Genomic_DNA"/>
</dbReference>
<evidence type="ECO:0000259" key="3">
    <source>
        <dbReference type="Pfam" id="PF04509"/>
    </source>
</evidence>
<keyword evidence="1" id="KW-0145">Chemotaxis</keyword>
<dbReference type="GO" id="GO:0016787">
    <property type="term" value="F:hydrolase activity"/>
    <property type="evidence" value="ECO:0007669"/>
    <property type="project" value="UniProtKB-KW"/>
</dbReference>
<dbReference type="GO" id="GO:0006935">
    <property type="term" value="P:chemotaxis"/>
    <property type="evidence" value="ECO:0007669"/>
    <property type="project" value="UniProtKB-KW"/>
</dbReference>
<keyword evidence="2 4" id="KW-0378">Hydrolase</keyword>
<sequence>MSDQLKALNSNQLDALKEIGNIGAGNAATALAQLLNRKVNMKVPEVNILSFNDIIEVLGGPENVVVGIYLRVSGGITGNILFLLPKENAVKMLDILLGKQRDSTDDFNPIERSALLEVGNILTGAYLAALSSLTNMTFIPSVPALAVDMVGAILSVPLSQYGYMGDTALLIDTEFEEGEYQVRGHFFLIPDLDIFDKLFSAIGGVQ</sequence>
<feature type="domain" description="CheC-like protein" evidence="3">
    <location>
        <begin position="12"/>
        <end position="48"/>
    </location>
</feature>
<dbReference type="PANTHER" id="PTHR43693:SF1">
    <property type="entry name" value="PROTEIN PHOSPHATASE CHEZ"/>
    <property type="match status" value="1"/>
</dbReference>
<organism evidence="4 5">
    <name type="scientific">Koleobacter methoxysyntrophicus</name>
    <dbReference type="NCBI Taxonomy" id="2751313"/>
    <lineage>
        <taxon>Bacteria</taxon>
        <taxon>Bacillati</taxon>
        <taxon>Bacillota</taxon>
        <taxon>Clostridia</taxon>
        <taxon>Koleobacterales</taxon>
        <taxon>Koleobacteraceae</taxon>
        <taxon>Koleobacter</taxon>
    </lineage>
</organism>